<evidence type="ECO:0000313" key="2">
    <source>
        <dbReference type="EMBL" id="SVC02720.1"/>
    </source>
</evidence>
<gene>
    <name evidence="2" type="ORF">METZ01_LOCUS255574</name>
</gene>
<evidence type="ECO:0000256" key="1">
    <source>
        <dbReference type="SAM" id="Phobius"/>
    </source>
</evidence>
<dbReference type="InterPro" id="IPR005133">
    <property type="entry name" value="PhaG_MnhG_YufB"/>
</dbReference>
<dbReference type="GO" id="GO:0015385">
    <property type="term" value="F:sodium:proton antiporter activity"/>
    <property type="evidence" value="ECO:0007669"/>
    <property type="project" value="TreeGrafter"/>
</dbReference>
<accession>A0A382ISR6</accession>
<feature type="transmembrane region" description="Helical" evidence="1">
    <location>
        <begin position="41"/>
        <end position="69"/>
    </location>
</feature>
<dbReference type="PANTHER" id="PTHR34703">
    <property type="entry name" value="ANTIPORTER SUBUNIT MNHG2-RELATED"/>
    <property type="match status" value="1"/>
</dbReference>
<dbReference type="EMBL" id="UINC01069383">
    <property type="protein sequence ID" value="SVC02720.1"/>
    <property type="molecule type" value="Genomic_DNA"/>
</dbReference>
<name>A0A382ISR6_9ZZZZ</name>
<keyword evidence="1" id="KW-1133">Transmembrane helix</keyword>
<evidence type="ECO:0008006" key="3">
    <source>
        <dbReference type="Google" id="ProtNLM"/>
    </source>
</evidence>
<dbReference type="PANTHER" id="PTHR34703:SF1">
    <property type="entry name" value="ANTIPORTER SUBUNIT MNHG2-RELATED"/>
    <property type="match status" value="1"/>
</dbReference>
<proteinExistence type="predicted"/>
<organism evidence="2">
    <name type="scientific">marine metagenome</name>
    <dbReference type="NCBI Taxonomy" id="408172"/>
    <lineage>
        <taxon>unclassified sequences</taxon>
        <taxon>metagenomes</taxon>
        <taxon>ecological metagenomes</taxon>
    </lineage>
</organism>
<feature type="non-terminal residue" evidence="2">
    <location>
        <position position="1"/>
    </location>
</feature>
<protein>
    <recommendedName>
        <fullName evidence="3">Cation:proton antiporter</fullName>
    </recommendedName>
</protein>
<dbReference type="NCBIfam" id="TIGR01300">
    <property type="entry name" value="CPA3_mnhG_phaG"/>
    <property type="match status" value="1"/>
</dbReference>
<keyword evidence="1" id="KW-0812">Transmembrane</keyword>
<dbReference type="AlphaFoldDB" id="A0A382ISR6"/>
<keyword evidence="1" id="KW-0472">Membrane</keyword>
<reference evidence="2" key="1">
    <citation type="submission" date="2018-05" db="EMBL/GenBank/DDBJ databases">
        <authorList>
            <person name="Lanie J.A."/>
            <person name="Ng W.-L."/>
            <person name="Kazmierczak K.M."/>
            <person name="Andrzejewski T.M."/>
            <person name="Davidsen T.M."/>
            <person name="Wayne K.J."/>
            <person name="Tettelin H."/>
            <person name="Glass J.I."/>
            <person name="Rusch D."/>
            <person name="Podicherti R."/>
            <person name="Tsui H.-C.T."/>
            <person name="Winkler M.E."/>
        </authorList>
    </citation>
    <scope>NUCLEOTIDE SEQUENCE</scope>
</reference>
<dbReference type="Pfam" id="PF03334">
    <property type="entry name" value="PhaG_MnhG_YufB"/>
    <property type="match status" value="1"/>
</dbReference>
<sequence>VIFVCSGVFFLLLGAVGILRFPDFYTRMHAAGKCDTLGVLLTFLGLAIYEGFGLASAKILLIALFLFLTSPTATHAIARAALNNTVTRAGRPEETVRL</sequence>